<proteinExistence type="predicted"/>
<gene>
    <name evidence="4" type="ORF">SAMN05421507_111125</name>
</gene>
<evidence type="ECO:0000313" key="4">
    <source>
        <dbReference type="EMBL" id="SDP61428.1"/>
    </source>
</evidence>
<dbReference type="Proteomes" id="UP000199691">
    <property type="component" value="Unassembled WGS sequence"/>
</dbReference>
<name>A0A1H0U618_9PSEU</name>
<organism evidence="4 5">
    <name type="scientific">Lentzea jiangxiensis</name>
    <dbReference type="NCBI Taxonomy" id="641025"/>
    <lineage>
        <taxon>Bacteria</taxon>
        <taxon>Bacillati</taxon>
        <taxon>Actinomycetota</taxon>
        <taxon>Actinomycetes</taxon>
        <taxon>Pseudonocardiales</taxon>
        <taxon>Pseudonocardiaceae</taxon>
        <taxon>Lentzea</taxon>
    </lineage>
</organism>
<dbReference type="Gene3D" id="3.50.50.60">
    <property type="entry name" value="FAD/NAD(P)-binding domain"/>
    <property type="match status" value="1"/>
</dbReference>
<dbReference type="GO" id="GO:0071949">
    <property type="term" value="F:FAD binding"/>
    <property type="evidence" value="ECO:0007669"/>
    <property type="project" value="InterPro"/>
</dbReference>
<dbReference type="Pfam" id="PF01494">
    <property type="entry name" value="FAD_binding_3"/>
    <property type="match status" value="2"/>
</dbReference>
<keyword evidence="5" id="KW-1185">Reference proteome</keyword>
<dbReference type="PANTHER" id="PTHR13789:SF309">
    <property type="entry name" value="PUTATIVE (AFU_ORTHOLOGUE AFUA_6G14510)-RELATED"/>
    <property type="match status" value="1"/>
</dbReference>
<evidence type="ECO:0000256" key="2">
    <source>
        <dbReference type="ARBA" id="ARBA00023033"/>
    </source>
</evidence>
<dbReference type="PANTHER" id="PTHR13789">
    <property type="entry name" value="MONOOXYGENASE"/>
    <property type="match status" value="1"/>
</dbReference>
<dbReference type="RefSeq" id="WP_090100585.1">
    <property type="nucleotide sequence ID" value="NZ_FNIX01000011.1"/>
</dbReference>
<dbReference type="InterPro" id="IPR050493">
    <property type="entry name" value="FAD-dep_Monooxygenase_BioMet"/>
</dbReference>
<feature type="domain" description="FAD-binding" evidence="3">
    <location>
        <begin position="242"/>
        <end position="276"/>
    </location>
</feature>
<keyword evidence="1" id="KW-0560">Oxidoreductase</keyword>
<dbReference type="GO" id="GO:0004497">
    <property type="term" value="F:monooxygenase activity"/>
    <property type="evidence" value="ECO:0007669"/>
    <property type="project" value="UniProtKB-KW"/>
</dbReference>
<reference evidence="5" key="1">
    <citation type="submission" date="2016-10" db="EMBL/GenBank/DDBJ databases">
        <authorList>
            <person name="Varghese N."/>
            <person name="Submissions S."/>
        </authorList>
    </citation>
    <scope>NUCLEOTIDE SEQUENCE [LARGE SCALE GENOMIC DNA]</scope>
    <source>
        <strain evidence="5">CGMCC 4.6609</strain>
    </source>
</reference>
<keyword evidence="2" id="KW-0503">Monooxygenase</keyword>
<dbReference type="InterPro" id="IPR036188">
    <property type="entry name" value="FAD/NAD-bd_sf"/>
</dbReference>
<evidence type="ECO:0000313" key="5">
    <source>
        <dbReference type="Proteomes" id="UP000199691"/>
    </source>
</evidence>
<sequence>MKAIVVGGGIGGLAAAVSLRRVGWEVVVYERAASFGEIGAGVGVMPNALRALEWMGVADEVRRLGTPRVSGGVRSSDGRWLVHLPDVGQDKVVAMHRADLHGVLLRALPSEILVNDVEVTSADELDADLVVAADGIHSRLRAELLPGAPEPVYAGATAWRGVAPGPYDLPISQTLGPGREAGILPLGDGRVCWYMAAVAPPQASLDPLELFGGWHDPLPHLVASTPDVIRHDIYELPLLPTFVRGRVALLGDAAHAMTPYLGQGACMALEDAVTLAAVGGDLARYDALRRPRAQAVWKGSRMAGRFGIEVRSPVALALRNSAFRLLPHSVAVTGMTRFTGWRIPAEVHSNGSSPSPT</sequence>
<protein>
    <submittedName>
        <fullName evidence="4">2-polyprenyl-6-methoxyphenol hydroxylase</fullName>
    </submittedName>
</protein>
<dbReference type="EMBL" id="FNIX01000011">
    <property type="protein sequence ID" value="SDP61428.1"/>
    <property type="molecule type" value="Genomic_DNA"/>
</dbReference>
<dbReference type="PRINTS" id="PR00420">
    <property type="entry name" value="RNGMNOXGNASE"/>
</dbReference>
<dbReference type="SUPFAM" id="SSF51905">
    <property type="entry name" value="FAD/NAD(P)-binding domain"/>
    <property type="match status" value="1"/>
</dbReference>
<dbReference type="AlphaFoldDB" id="A0A1H0U618"/>
<dbReference type="InterPro" id="IPR002938">
    <property type="entry name" value="FAD-bd"/>
</dbReference>
<accession>A0A1H0U618</accession>
<evidence type="ECO:0000259" key="3">
    <source>
        <dbReference type="Pfam" id="PF01494"/>
    </source>
</evidence>
<dbReference type="STRING" id="641025.SAMN05421507_111125"/>
<feature type="domain" description="FAD-binding" evidence="3">
    <location>
        <begin position="2"/>
        <end position="78"/>
    </location>
</feature>
<evidence type="ECO:0000256" key="1">
    <source>
        <dbReference type="ARBA" id="ARBA00023002"/>
    </source>
</evidence>
<dbReference type="OrthoDB" id="4568714at2"/>